<dbReference type="EMBL" id="SNRW01037261">
    <property type="protein sequence ID" value="KAA6353892.1"/>
    <property type="molecule type" value="Genomic_DNA"/>
</dbReference>
<feature type="non-terminal residue" evidence="1">
    <location>
        <position position="1"/>
    </location>
</feature>
<sequence length="139" mass="15803">IIANGYRSRPIPKGFTLVISTLTDAVKQAPDPNKKFRQLLEFKILIQCPANFQTWVGLFRESAQFMINDIKAGVMADILKASLQVLQRMANYGPSDLQNQLKHDISIDQLIHIRDIQNSDLETKQLVDALLKSLQEIRD</sequence>
<name>A0A5J4T7C5_9EUKA</name>
<evidence type="ECO:0000313" key="2">
    <source>
        <dbReference type="Proteomes" id="UP000324800"/>
    </source>
</evidence>
<proteinExistence type="predicted"/>
<dbReference type="Proteomes" id="UP000324800">
    <property type="component" value="Unassembled WGS sequence"/>
</dbReference>
<organism evidence="1 2">
    <name type="scientific">Streblomastix strix</name>
    <dbReference type="NCBI Taxonomy" id="222440"/>
    <lineage>
        <taxon>Eukaryota</taxon>
        <taxon>Metamonada</taxon>
        <taxon>Preaxostyla</taxon>
        <taxon>Oxymonadida</taxon>
        <taxon>Streblomastigidae</taxon>
        <taxon>Streblomastix</taxon>
    </lineage>
</organism>
<comment type="caution">
    <text evidence="1">The sequence shown here is derived from an EMBL/GenBank/DDBJ whole genome shotgun (WGS) entry which is preliminary data.</text>
</comment>
<evidence type="ECO:0000313" key="1">
    <source>
        <dbReference type="EMBL" id="KAA6353892.1"/>
    </source>
</evidence>
<reference evidence="1 2" key="1">
    <citation type="submission" date="2019-03" db="EMBL/GenBank/DDBJ databases">
        <title>Single cell metagenomics reveals metabolic interactions within the superorganism composed of flagellate Streblomastix strix and complex community of Bacteroidetes bacteria on its surface.</title>
        <authorList>
            <person name="Treitli S.C."/>
            <person name="Kolisko M."/>
            <person name="Husnik F."/>
            <person name="Keeling P."/>
            <person name="Hampl V."/>
        </authorList>
    </citation>
    <scope>NUCLEOTIDE SEQUENCE [LARGE SCALE GENOMIC DNA]</scope>
    <source>
        <strain evidence="1">ST1C</strain>
    </source>
</reference>
<protein>
    <submittedName>
        <fullName evidence="1">Uncharacterized protein</fullName>
    </submittedName>
</protein>
<dbReference type="AlphaFoldDB" id="A0A5J4T7C5"/>
<accession>A0A5J4T7C5</accession>
<gene>
    <name evidence="1" type="ORF">EZS28_050581</name>
</gene>